<accession>D4ZD74</accession>
<sequence length="99" mass="11708">MWIKISILLVNCKKSDLAEKLYAKRILILLLKIDLIVQRSKTIFITWMLLNLYSVFLSKLKLENKTKYKKVVAKPLDYQVNKLINMAHFTSTTRLAFLY</sequence>
<evidence type="ECO:0000313" key="2">
    <source>
        <dbReference type="Proteomes" id="UP000002350"/>
    </source>
</evidence>
<gene>
    <name evidence="1" type="ordered locus">SVI_0025</name>
</gene>
<dbReference type="EMBL" id="AP011177">
    <property type="protein sequence ID" value="BAI99995.1"/>
    <property type="molecule type" value="Genomic_DNA"/>
</dbReference>
<evidence type="ECO:0000313" key="1">
    <source>
        <dbReference type="EMBL" id="BAI99995.1"/>
    </source>
</evidence>
<keyword evidence="2" id="KW-1185">Reference proteome</keyword>
<protein>
    <submittedName>
        <fullName evidence="1">Uncharacterized protein</fullName>
    </submittedName>
</protein>
<reference evidence="2" key="1">
    <citation type="journal article" date="2010" name="Mol. Biosyst.">
        <title>Complete genome sequence and comparative analysis of Shewanella violacea, a psychrophilic and piezophilic bacterium from deep sea floor sediments.</title>
        <authorList>
            <person name="Aono E."/>
            <person name="Baba T."/>
            <person name="Ara T."/>
            <person name="Nishi T."/>
            <person name="Nakamichi T."/>
            <person name="Inamoto E."/>
            <person name="Toyonaga H."/>
            <person name="Hasegawa M."/>
            <person name="Takai Y."/>
            <person name="Okumura Y."/>
            <person name="Baba M."/>
            <person name="Tomita M."/>
            <person name="Kato C."/>
            <person name="Oshima T."/>
            <person name="Nakasone K."/>
            <person name="Mori H."/>
        </authorList>
    </citation>
    <scope>NUCLEOTIDE SEQUENCE [LARGE SCALE GENOMIC DNA]</scope>
    <source>
        <strain evidence="2">JCM 10179 / CIP 106290 / LMG 19151 / DSS12</strain>
    </source>
</reference>
<proteinExistence type="predicted"/>
<organism evidence="1 2">
    <name type="scientific">Shewanella violacea (strain JCM 10179 / CIP 106290 / LMG 19151 / DSS12)</name>
    <dbReference type="NCBI Taxonomy" id="637905"/>
    <lineage>
        <taxon>Bacteria</taxon>
        <taxon>Pseudomonadati</taxon>
        <taxon>Pseudomonadota</taxon>
        <taxon>Gammaproteobacteria</taxon>
        <taxon>Alteromonadales</taxon>
        <taxon>Shewanellaceae</taxon>
        <taxon>Shewanella</taxon>
    </lineage>
</organism>
<dbReference type="HOGENOM" id="CLU_2318545_0_0_6"/>
<dbReference type="KEGG" id="svo:SVI_0025"/>
<dbReference type="Proteomes" id="UP000002350">
    <property type="component" value="Chromosome"/>
</dbReference>
<dbReference type="AlphaFoldDB" id="D4ZD74"/>
<name>D4ZD74_SHEVD</name>